<evidence type="ECO:0000313" key="2">
    <source>
        <dbReference type="Proteomes" id="UP001143463"/>
    </source>
</evidence>
<dbReference type="Proteomes" id="UP001143463">
    <property type="component" value="Unassembled WGS sequence"/>
</dbReference>
<proteinExistence type="predicted"/>
<accession>A0A9W6P1Z2</accession>
<reference evidence="1" key="2">
    <citation type="submission" date="2023-01" db="EMBL/GenBank/DDBJ databases">
        <authorList>
            <person name="Sun Q."/>
            <person name="Evtushenko L."/>
        </authorList>
    </citation>
    <scope>NUCLEOTIDE SEQUENCE</scope>
    <source>
        <strain evidence="1">VKM Ac-1069</strain>
    </source>
</reference>
<sequence length="71" mass="7624">MAVLAHPGPSRLRDDAVKGLGALTALDLDRGMGADERVEVEIIAGGQRLDAVFEQVVEMIAAVKAQKRQRI</sequence>
<comment type="caution">
    <text evidence="1">The sequence shown here is derived from an EMBL/GenBank/DDBJ whole genome shotgun (WGS) entry which is preliminary data.</text>
</comment>
<reference evidence="1" key="1">
    <citation type="journal article" date="2014" name="Int. J. Syst. Evol. Microbiol.">
        <title>Complete genome sequence of Corynebacterium casei LMG S-19264T (=DSM 44701T), isolated from a smear-ripened cheese.</title>
        <authorList>
            <consortium name="US DOE Joint Genome Institute (JGI-PGF)"/>
            <person name="Walter F."/>
            <person name="Albersmeier A."/>
            <person name="Kalinowski J."/>
            <person name="Ruckert C."/>
        </authorList>
    </citation>
    <scope>NUCLEOTIDE SEQUENCE</scope>
    <source>
        <strain evidence="1">VKM Ac-1069</strain>
    </source>
</reference>
<evidence type="ECO:0000313" key="1">
    <source>
        <dbReference type="EMBL" id="GLL16318.1"/>
    </source>
</evidence>
<gene>
    <name evidence="1" type="ORF">GCM10017577_75010</name>
</gene>
<dbReference type="EMBL" id="BSFQ01000227">
    <property type="protein sequence ID" value="GLL16318.1"/>
    <property type="molecule type" value="Genomic_DNA"/>
</dbReference>
<dbReference type="AlphaFoldDB" id="A0A9W6P1Z2"/>
<organism evidence="1 2">
    <name type="scientific">Pseudonocardia halophobica</name>
    <dbReference type="NCBI Taxonomy" id="29401"/>
    <lineage>
        <taxon>Bacteria</taxon>
        <taxon>Bacillati</taxon>
        <taxon>Actinomycetota</taxon>
        <taxon>Actinomycetes</taxon>
        <taxon>Pseudonocardiales</taxon>
        <taxon>Pseudonocardiaceae</taxon>
        <taxon>Pseudonocardia</taxon>
    </lineage>
</organism>
<keyword evidence="2" id="KW-1185">Reference proteome</keyword>
<protein>
    <submittedName>
        <fullName evidence="1">Uncharacterized protein</fullName>
    </submittedName>
</protein>
<name>A0A9W6P1Z2_9PSEU</name>